<dbReference type="Gene3D" id="3.40.50.300">
    <property type="entry name" value="P-loop containing nucleotide triphosphate hydrolases"/>
    <property type="match status" value="1"/>
</dbReference>
<proteinExistence type="predicted"/>
<organism evidence="1 2">
    <name type="scientific">Fimbriimonas ginsengisoli</name>
    <dbReference type="NCBI Taxonomy" id="1005039"/>
    <lineage>
        <taxon>Bacteria</taxon>
        <taxon>Bacillati</taxon>
        <taxon>Armatimonadota</taxon>
        <taxon>Fimbriimonadia</taxon>
        <taxon>Fimbriimonadales</taxon>
        <taxon>Fimbriimonadaceae</taxon>
        <taxon>Fimbriimonas</taxon>
    </lineage>
</organism>
<reference evidence="1" key="1">
    <citation type="submission" date="2020-07" db="EMBL/GenBank/DDBJ databases">
        <title>Huge and variable diversity of episymbiotic CPR bacteria and DPANN archaea in groundwater ecosystems.</title>
        <authorList>
            <person name="He C.Y."/>
            <person name="Keren R."/>
            <person name="Whittaker M."/>
            <person name="Farag I.F."/>
            <person name="Doudna J."/>
            <person name="Cate J.H.D."/>
            <person name="Banfield J.F."/>
        </authorList>
    </citation>
    <scope>NUCLEOTIDE SEQUENCE</scope>
    <source>
        <strain evidence="1">NC_groundwater_17_Pr7_B-0.1um_64_12</strain>
    </source>
</reference>
<evidence type="ECO:0000313" key="1">
    <source>
        <dbReference type="EMBL" id="MBI1756282.1"/>
    </source>
</evidence>
<comment type="caution">
    <text evidence="1">The sequence shown here is derived from an EMBL/GenBank/DDBJ whole genome shotgun (WGS) entry which is preliminary data.</text>
</comment>
<dbReference type="Proteomes" id="UP000727962">
    <property type="component" value="Unassembled WGS sequence"/>
</dbReference>
<dbReference type="AlphaFoldDB" id="A0A931PU84"/>
<gene>
    <name evidence="1" type="ORF">HYR64_04145</name>
</gene>
<name>A0A931PU84_FIMGI</name>
<sequence>MARSGTSLLAKLLLDCGLYFGPLHKFVKPHAVDNPDGYWEKVGIVRLNRAILATLGGSDAAPPPLSPGWSHDPRLEDLRRKAGALVSEFDGAPYWGWKDPQTMLTLELWQQVVPDARYAFIFRNPLEVAMSFVRRNDYRLANEEFFDLHRALMLWRHHHDLVLALLPPERTVFVSYRKLMSDSASELPRIVQATGLPATEEQVAAARQSVKPELYRNRFSASLVRELSAAEPVRELYERLTHLAGAADESNPNSEEREAMARILFEEAYRDLSVADRELASWRTRAFQLHAYAKRLEAQLGVGPGEGGGTVPK</sequence>
<accession>A0A931PU84</accession>
<protein>
    <submittedName>
        <fullName evidence="1">Sulfotransferase</fullName>
    </submittedName>
</protein>
<dbReference type="SUPFAM" id="SSF52540">
    <property type="entry name" value="P-loop containing nucleoside triphosphate hydrolases"/>
    <property type="match status" value="1"/>
</dbReference>
<dbReference type="Pfam" id="PF13469">
    <property type="entry name" value="Sulfotransfer_3"/>
    <property type="match status" value="1"/>
</dbReference>
<dbReference type="InterPro" id="IPR027417">
    <property type="entry name" value="P-loop_NTPase"/>
</dbReference>
<evidence type="ECO:0000313" key="2">
    <source>
        <dbReference type="Proteomes" id="UP000727962"/>
    </source>
</evidence>
<dbReference type="EMBL" id="JACOSL010000027">
    <property type="protein sequence ID" value="MBI1756282.1"/>
    <property type="molecule type" value="Genomic_DNA"/>
</dbReference>